<feature type="transmembrane region" description="Helical" evidence="1">
    <location>
        <begin position="53"/>
        <end position="74"/>
    </location>
</feature>
<evidence type="ECO:0000313" key="3">
    <source>
        <dbReference type="Proteomes" id="UP000474024"/>
    </source>
</evidence>
<reference evidence="2 3" key="1">
    <citation type="submission" date="2019-08" db="EMBL/GenBank/DDBJ databases">
        <title>In-depth cultivation of the pig gut microbiome towards novel bacterial diversity and tailored functional studies.</title>
        <authorList>
            <person name="Wylensek D."/>
            <person name="Hitch T.C.A."/>
            <person name="Clavel T."/>
        </authorList>
    </citation>
    <scope>NUCLEOTIDE SEQUENCE [LARGE SCALE GENOMIC DNA]</scope>
    <source>
        <strain evidence="2 3">MUC/MUC-530-WT-4D</strain>
    </source>
</reference>
<dbReference type="EMBL" id="VUNI01000032">
    <property type="protein sequence ID" value="MST75960.1"/>
    <property type="molecule type" value="Genomic_DNA"/>
</dbReference>
<feature type="transmembrane region" description="Helical" evidence="1">
    <location>
        <begin position="27"/>
        <end position="47"/>
    </location>
</feature>
<feature type="transmembrane region" description="Helical" evidence="1">
    <location>
        <begin position="246"/>
        <end position="278"/>
    </location>
</feature>
<feature type="transmembrane region" description="Helical" evidence="1">
    <location>
        <begin position="5"/>
        <end position="20"/>
    </location>
</feature>
<dbReference type="RefSeq" id="WP_154430929.1">
    <property type="nucleotide sequence ID" value="NZ_VUNI01000032.1"/>
</dbReference>
<organism evidence="2 3">
    <name type="scientific">Roseburia porci</name>
    <dbReference type="NCBI Taxonomy" id="2605790"/>
    <lineage>
        <taxon>Bacteria</taxon>
        <taxon>Bacillati</taxon>
        <taxon>Bacillota</taxon>
        <taxon>Clostridia</taxon>
        <taxon>Lachnospirales</taxon>
        <taxon>Lachnospiraceae</taxon>
        <taxon>Roseburia</taxon>
    </lineage>
</organism>
<feature type="transmembrane region" description="Helical" evidence="1">
    <location>
        <begin position="86"/>
        <end position="102"/>
    </location>
</feature>
<feature type="transmembrane region" description="Helical" evidence="1">
    <location>
        <begin position="147"/>
        <end position="167"/>
    </location>
</feature>
<comment type="caution">
    <text evidence="2">The sequence shown here is derived from an EMBL/GenBank/DDBJ whole genome shotgun (WGS) entry which is preliminary data.</text>
</comment>
<feature type="transmembrane region" description="Helical" evidence="1">
    <location>
        <begin position="216"/>
        <end position="234"/>
    </location>
</feature>
<dbReference type="AlphaFoldDB" id="A0A6L5YU15"/>
<feature type="transmembrane region" description="Helical" evidence="1">
    <location>
        <begin position="290"/>
        <end position="308"/>
    </location>
</feature>
<keyword evidence="1" id="KW-0812">Transmembrane</keyword>
<gene>
    <name evidence="2" type="ORF">FYJ75_13340</name>
</gene>
<feature type="transmembrane region" description="Helical" evidence="1">
    <location>
        <begin position="357"/>
        <end position="378"/>
    </location>
</feature>
<evidence type="ECO:0008006" key="4">
    <source>
        <dbReference type="Google" id="ProtNLM"/>
    </source>
</evidence>
<keyword evidence="1" id="KW-1133">Transmembrane helix</keyword>
<evidence type="ECO:0000256" key="1">
    <source>
        <dbReference type="SAM" id="Phobius"/>
    </source>
</evidence>
<dbReference type="Proteomes" id="UP000474024">
    <property type="component" value="Unassembled WGS sequence"/>
</dbReference>
<keyword evidence="3" id="KW-1185">Reference proteome</keyword>
<evidence type="ECO:0000313" key="2">
    <source>
        <dbReference type="EMBL" id="MST75960.1"/>
    </source>
</evidence>
<feature type="transmembrane region" description="Helical" evidence="1">
    <location>
        <begin position="108"/>
        <end position="126"/>
    </location>
</feature>
<keyword evidence="1" id="KW-0472">Membrane</keyword>
<protein>
    <recommendedName>
        <fullName evidence="4">Lipid A core-O-antigen ligase and related enzymes</fullName>
    </recommendedName>
</protein>
<sequence>MDLIFLSICVLYGISVLYFAQKNDWTMLRFFLLVVMFQNILVILFSGKVSTSLITIFSLMKEGMLYIAVVLCALKKNVFKIKKMDLLLLTGVAMLLLKNLFVTSAPLSAAIISLRQCLIPFLGIIVGKSIRINKDSVGRVLKFNVRYSTILAVLGIIELLFLGDAFWSKLGFAQYMYEKQGTLSSQLFRGVTRNFYTWDFGGVPVRRIVSITADPLATAHLIYIGFVIIAVGCVRYTSKKNRLNQYFMLAVLLFICSVLSLSKAIFVFMAVTIVVIIYYRNILPKSLVKYGAIFCGIIVLMYVVKSIQELTSATATANHIVGLINGFKASSIFGTGLGTAGVMTAKIANNSIATTESYIGTFVQQIGYIGLAITLIYFWKIFSELRQKWIKYHDKFTILAITILLCIVIEMFFSESSVSIMGTCIYFIYIGMATRDESYSEEVSCVRRKI</sequence>
<accession>A0A6L5YU15</accession>
<proteinExistence type="predicted"/>
<feature type="transmembrane region" description="Helical" evidence="1">
    <location>
        <begin position="398"/>
        <end position="429"/>
    </location>
</feature>
<name>A0A6L5YU15_9FIRM</name>
<feature type="transmembrane region" description="Helical" evidence="1">
    <location>
        <begin position="320"/>
        <end position="345"/>
    </location>
</feature>